<evidence type="ECO:0000313" key="1">
    <source>
        <dbReference type="EMBL" id="KAG8006597.1"/>
    </source>
</evidence>
<proteinExistence type="predicted"/>
<comment type="caution">
    <text evidence="1">The sequence shown here is derived from an EMBL/GenBank/DDBJ whole genome shotgun (WGS) entry which is preliminary data.</text>
</comment>
<accession>A0ACB7EXE6</accession>
<dbReference type="EMBL" id="CM024808">
    <property type="protein sequence ID" value="KAG8006597.1"/>
    <property type="molecule type" value="Genomic_DNA"/>
</dbReference>
<gene>
    <name evidence="1" type="ORF">GBF38_021065</name>
</gene>
<dbReference type="Proteomes" id="UP000805704">
    <property type="component" value="Chromosome 20"/>
</dbReference>
<evidence type="ECO:0000313" key="2">
    <source>
        <dbReference type="Proteomes" id="UP000805704"/>
    </source>
</evidence>
<protein>
    <submittedName>
        <fullName evidence="1">Uncharacterized protein</fullName>
    </submittedName>
</protein>
<reference evidence="1" key="1">
    <citation type="submission" date="2020-04" db="EMBL/GenBank/DDBJ databases">
        <title>A chromosome-scale assembly and high-density genetic map of the yellow drum (Nibea albiflora) genome.</title>
        <authorList>
            <person name="Xu D."/>
            <person name="Zhang W."/>
            <person name="Chen R."/>
            <person name="Tan P."/>
            <person name="Wang L."/>
            <person name="Song H."/>
            <person name="Tian L."/>
            <person name="Zhu Q."/>
            <person name="Wang B."/>
        </authorList>
    </citation>
    <scope>NUCLEOTIDE SEQUENCE</scope>
    <source>
        <strain evidence="1">ZJHYS-2018</strain>
    </source>
</reference>
<sequence length="189" mass="20931">MTLQSPSVLLVLLQFYSLKLMVAGMPTCQLEGDLVQSAHHLLRDLGAAFPVHCLPYNANISFPSSAFPAATANHPQCHKALWVVRESLREAGLVFQDNDIPVGKGGVTWNEQKLEDFQNLQYRLVEEGSCLSSVSASGVLSSYFSNVTAVLQEQDSAACGWMALRRDLLWVLKSALQKHHTCFTWRGVR</sequence>
<keyword evidence="2" id="KW-1185">Reference proteome</keyword>
<name>A0ACB7EXE6_NIBAL</name>
<organism evidence="1 2">
    <name type="scientific">Nibea albiflora</name>
    <name type="common">Yellow drum</name>
    <name type="synonym">Corvina albiflora</name>
    <dbReference type="NCBI Taxonomy" id="240163"/>
    <lineage>
        <taxon>Eukaryota</taxon>
        <taxon>Metazoa</taxon>
        <taxon>Chordata</taxon>
        <taxon>Craniata</taxon>
        <taxon>Vertebrata</taxon>
        <taxon>Euteleostomi</taxon>
        <taxon>Actinopterygii</taxon>
        <taxon>Neopterygii</taxon>
        <taxon>Teleostei</taxon>
        <taxon>Neoteleostei</taxon>
        <taxon>Acanthomorphata</taxon>
        <taxon>Eupercaria</taxon>
        <taxon>Sciaenidae</taxon>
        <taxon>Nibea</taxon>
    </lineage>
</organism>